<reference evidence="2 3" key="1">
    <citation type="submission" date="2024-02" db="EMBL/GenBank/DDBJ databases">
        <authorList>
            <person name="Chen Y."/>
            <person name="Shah S."/>
            <person name="Dougan E. K."/>
            <person name="Thang M."/>
            <person name="Chan C."/>
        </authorList>
    </citation>
    <scope>NUCLEOTIDE SEQUENCE [LARGE SCALE GENOMIC DNA]</scope>
</reference>
<dbReference type="EMBL" id="CAXAMM010043395">
    <property type="protein sequence ID" value="CAK9109873.1"/>
    <property type="molecule type" value="Genomic_DNA"/>
</dbReference>
<dbReference type="Proteomes" id="UP001642464">
    <property type="component" value="Unassembled WGS sequence"/>
</dbReference>
<organism evidence="2 3">
    <name type="scientific">Durusdinium trenchii</name>
    <dbReference type="NCBI Taxonomy" id="1381693"/>
    <lineage>
        <taxon>Eukaryota</taxon>
        <taxon>Sar</taxon>
        <taxon>Alveolata</taxon>
        <taxon>Dinophyceae</taxon>
        <taxon>Suessiales</taxon>
        <taxon>Symbiodiniaceae</taxon>
        <taxon>Durusdinium</taxon>
    </lineage>
</organism>
<proteinExistence type="predicted"/>
<evidence type="ECO:0000256" key="1">
    <source>
        <dbReference type="SAM" id="MobiDB-lite"/>
    </source>
</evidence>
<feature type="compositionally biased region" description="Acidic residues" evidence="1">
    <location>
        <begin position="186"/>
        <end position="195"/>
    </location>
</feature>
<evidence type="ECO:0000313" key="2">
    <source>
        <dbReference type="EMBL" id="CAK9109873.1"/>
    </source>
</evidence>
<sequence>MAKVLTIPMASIPDGSMWQVPDRQMIGEYLFWQQQQQQLPHQQLPETQPWFPQNAPDAHPAEASLWEVQDRQMAGEYLFWQQQQQQQQHQQLPETQPWFPENAPDVTPAELALLQRLNATETWWNSEASAAAVQQQPEDWTSMWWEGARSGMEIADSTEKTVQEADPDKGLAEQMTSAVQLFLAGEDEESEDEAFPEPAPSGEATSEAVPTQAMTINAQPFAPTALQASNDMQVPASTSRTELRLDEILPKANSPMLPTSEGLNNFIGVLQRRPLPPDLEDNQTNLKKFEAAIAKAVLNFYKKRMPPTVKMLQKELRETNQLPEEWLNVLLQVCARDASKVYYIQPTMRGEQPTIYLARPPLWFQGFLADEDDIKQQVAIESVSGDQKRMMPAVPLAPVGQVNAEGHSMGNAETKETKRKARSKNEDSRRRSSEKVPKPVGPTKTSPLTPGVVDQPGQHLEARVAVARAVEASDKKADSDYSNDTNDKDEAFPAESHVGNPDGLDVSGLLEELMLASSFAHAMMGPSARLPSPALKLLLARSGLTSSTEVLALNPLDFRESKWKVECLCRRKARTTHTHTLRLGTGSRQTLGAIDRGWCNSMRGLGWDGMWFKAAFAFHLRPAQSFKRAIANSQRCTVKGIVCTVTACDVTRGSQPSKVAQ</sequence>
<evidence type="ECO:0000313" key="3">
    <source>
        <dbReference type="Proteomes" id="UP001642464"/>
    </source>
</evidence>
<name>A0ABP0SC02_9DINO</name>
<protein>
    <submittedName>
        <fullName evidence="2">Condensin complex subunit 1</fullName>
    </submittedName>
</protein>
<feature type="compositionally biased region" description="Basic and acidic residues" evidence="1">
    <location>
        <begin position="423"/>
        <end position="437"/>
    </location>
</feature>
<feature type="region of interest" description="Disordered" evidence="1">
    <location>
        <begin position="401"/>
        <end position="456"/>
    </location>
</feature>
<comment type="caution">
    <text evidence="2">The sequence shown here is derived from an EMBL/GenBank/DDBJ whole genome shotgun (WGS) entry which is preliminary data.</text>
</comment>
<gene>
    <name evidence="2" type="ORF">SCF082_LOCUS51046</name>
</gene>
<feature type="compositionally biased region" description="Basic and acidic residues" evidence="1">
    <location>
        <begin position="471"/>
        <end position="491"/>
    </location>
</feature>
<feature type="region of interest" description="Disordered" evidence="1">
    <location>
        <begin position="186"/>
        <end position="209"/>
    </location>
</feature>
<keyword evidence="3" id="KW-1185">Reference proteome</keyword>
<accession>A0ABP0SC02</accession>
<feature type="region of interest" description="Disordered" evidence="1">
    <location>
        <begin position="471"/>
        <end position="500"/>
    </location>
</feature>